<dbReference type="InterPro" id="IPR018201">
    <property type="entry name" value="Ketoacyl_synth_AS"/>
</dbReference>
<comment type="caution">
    <text evidence="5">The sequence shown here is derived from an EMBL/GenBank/DDBJ whole genome shotgun (WGS) entry which is preliminary data.</text>
</comment>
<dbReference type="Pfam" id="PF22621">
    <property type="entry name" value="CurL-like_PKS_C"/>
    <property type="match status" value="1"/>
</dbReference>
<dbReference type="Pfam" id="PF07993">
    <property type="entry name" value="NAD_binding_4"/>
    <property type="match status" value="1"/>
</dbReference>
<keyword evidence="2" id="KW-0597">Phosphoprotein</keyword>
<dbReference type="PANTHER" id="PTHR43775">
    <property type="entry name" value="FATTY ACID SYNTHASE"/>
    <property type="match status" value="1"/>
</dbReference>
<dbReference type="CDD" id="cd05235">
    <property type="entry name" value="SDR_e1"/>
    <property type="match status" value="1"/>
</dbReference>
<dbReference type="Gene3D" id="1.10.1240.100">
    <property type="match status" value="1"/>
</dbReference>
<sequence>MNLSNMFIDLEDLQFDIFDSDASENREVIVEELSNNDVAIIGISCKFASTDNLDEYWELLKNGENGVCELPKERKVDVDKYFEYVGIKNKNQELKYDKLSYMKEIDKFDNGFFGINLNEAQLMDPNQRIFLQIAWQALEDAGYAGNKIKGTKTGIYMAVCNSIVEQYSKYIEHADPSFIGSIVLGNLKSVMASRLSYILDLKGPALAIDTACSSALTAIHQACQGIRNGDCEMALVGGTNIAILPGIQSIERVKIGIESSDCLTKTFDDSSDGTNTGEGCAAILLKSLDAAIRDKDQIYAVVKGSAINQDGSSIGITAPNAKAQENVILDAWKNSNISPETISYIEAHGTGTKLGDPIEIKAITNAFNKYTDKKQFCAIGSAKTNIGHTDGIAGLAGIIKAIMAIKNRKIPPNINFKVPNRNIDFKNSPVYVNDRLSDWTNDGELLRCGVSSFGMSGTNGHLILEEPKKFSEDIKENSDLDIITFSAMSLASLNGLIAEYRDFLNRKEQISFSDICYTVKTGRKHCKYRVALIVRDEEDLRNKIADLSNKTLEKYMFTESSEEDKAKFAKRVDYSINRFLESSRKDVDALKELCELYEKGVDIDWEKFYRDGSRRKVSLPKYHFDRNRCWFNLPRNRSVEHKFIEVYEFIKKENLPDNIVEQLDKAMEGYKGYVSSLDKNYGDKPRIKLIGRQDNNYTEKEKDIADAWFELTGYNEVNIFDDLLAMGIDSLQASIFVGKLRGKFDVSLADVYKYNTINSLAINIRCINANLKEKLDNIKEVLKCSPTAGSIIEDKELKVKVLDYKEKNKIYENINLNKKDKYENILLTGVTGYLGVHILSRLMNSTESNVYAIVRSSNSIDSGKRLEEKIKYYFDEDFYYRFKKRIFIVDGDLAHENFGLGEDEYKELSEKVDCIIHSAANANHFGRYQEFHEANVLATERILSFAKNIKFKDVNYISSLAVGQGLMNSNKAEMFSEYEEDISDEKIQGYYGKTKLIAEKAVIRARREGINANIFRIANITCNSANGKFQENINNNAFYLILKSFIRMEKVPDIDIPFDCSFVDYVSLAIVLLFNRAELKNQIYHIRNPYLGNIPNVIANDKYNLNVSKVSIDEFFDYLYLHNDDANMVEYVQNLMIHLFGDLNAEILESHANRIHIEQGKTNMILSMLGFQWPKIKEYNFSDMFDYCRRVKFI</sequence>
<dbReference type="SUPFAM" id="SSF51735">
    <property type="entry name" value="NAD(P)-binding Rossmann-fold domains"/>
    <property type="match status" value="1"/>
</dbReference>
<name>A0ABQ1E6F8_9CLOT</name>
<evidence type="ECO:0000256" key="3">
    <source>
        <dbReference type="ARBA" id="ARBA00022679"/>
    </source>
</evidence>
<dbReference type="Pfam" id="PF00109">
    <property type="entry name" value="ketoacyl-synt"/>
    <property type="match status" value="1"/>
</dbReference>
<evidence type="ECO:0000313" key="6">
    <source>
        <dbReference type="Proteomes" id="UP000663802"/>
    </source>
</evidence>
<dbReference type="InterPro" id="IPR020841">
    <property type="entry name" value="PKS_Beta-ketoAc_synthase_dom"/>
</dbReference>
<evidence type="ECO:0000256" key="1">
    <source>
        <dbReference type="ARBA" id="ARBA00022450"/>
    </source>
</evidence>
<dbReference type="Pfam" id="PF00550">
    <property type="entry name" value="PP-binding"/>
    <property type="match status" value="1"/>
</dbReference>
<dbReference type="Gene3D" id="1.10.1200.10">
    <property type="entry name" value="ACP-like"/>
    <property type="match status" value="1"/>
</dbReference>
<evidence type="ECO:0000256" key="2">
    <source>
        <dbReference type="ARBA" id="ARBA00022553"/>
    </source>
</evidence>
<dbReference type="InterPro" id="IPR009081">
    <property type="entry name" value="PP-bd_ACP"/>
</dbReference>
<dbReference type="Proteomes" id="UP000663802">
    <property type="component" value="Unassembled WGS sequence"/>
</dbReference>
<dbReference type="InterPro" id="IPR050091">
    <property type="entry name" value="PKS_NRPS_Biosynth_Enz"/>
</dbReference>
<dbReference type="InterPro" id="IPR014031">
    <property type="entry name" value="Ketoacyl_synth_C"/>
</dbReference>
<accession>A0ABQ1E6F8</accession>
<dbReference type="InterPro" id="IPR036291">
    <property type="entry name" value="NAD(P)-bd_dom_sf"/>
</dbReference>
<dbReference type="Gene3D" id="3.40.50.720">
    <property type="entry name" value="NAD(P)-binding Rossmann-like Domain"/>
    <property type="match status" value="1"/>
</dbReference>
<dbReference type="PANTHER" id="PTHR43775:SF37">
    <property type="entry name" value="SI:DKEY-61P9.11"/>
    <property type="match status" value="1"/>
</dbReference>
<dbReference type="InterPro" id="IPR036736">
    <property type="entry name" value="ACP-like_sf"/>
</dbReference>
<dbReference type="SMART" id="SM00825">
    <property type="entry name" value="PKS_KS"/>
    <property type="match status" value="1"/>
</dbReference>
<proteinExistence type="predicted"/>
<dbReference type="EMBL" id="BMBA01000001">
    <property type="protein sequence ID" value="GFZ30326.1"/>
    <property type="molecule type" value="Genomic_DNA"/>
</dbReference>
<evidence type="ECO:0000259" key="4">
    <source>
        <dbReference type="PROSITE" id="PS52004"/>
    </source>
</evidence>
<dbReference type="SUPFAM" id="SSF47336">
    <property type="entry name" value="ACP-like"/>
    <property type="match status" value="1"/>
</dbReference>
<protein>
    <recommendedName>
        <fullName evidence="4">Ketosynthase family 3 (KS3) domain-containing protein</fullName>
    </recommendedName>
</protein>
<keyword evidence="1" id="KW-0596">Phosphopantetheine</keyword>
<reference evidence="5 6" key="1">
    <citation type="journal article" date="2021" name="Int. J. Syst. Evol. Microbiol.">
        <title>Clostridium zeae sp. nov., isolated from corn silage.</title>
        <authorList>
            <person name="Kobayashi H."/>
            <person name="Tanizawa Y."/>
            <person name="Yagura M."/>
            <person name="Sakamoto M."/>
            <person name="Ohkuma M."/>
            <person name="Tohno M."/>
        </authorList>
    </citation>
    <scope>NUCLEOTIDE SEQUENCE [LARGE SCALE GENOMIC DNA]</scope>
    <source>
        <strain evidence="5 6">CSC2</strain>
    </source>
</reference>
<dbReference type="InterPro" id="IPR014030">
    <property type="entry name" value="Ketoacyl_synth_N"/>
</dbReference>
<gene>
    <name evidence="5" type="ORF">CSC2_08520</name>
</gene>
<dbReference type="PROSITE" id="PS00606">
    <property type="entry name" value="KS3_1"/>
    <property type="match status" value="1"/>
</dbReference>
<dbReference type="PROSITE" id="PS52004">
    <property type="entry name" value="KS3_2"/>
    <property type="match status" value="1"/>
</dbReference>
<keyword evidence="3" id="KW-0808">Transferase</keyword>
<dbReference type="InterPro" id="IPR013120">
    <property type="entry name" value="FAR_NAD-bd"/>
</dbReference>
<dbReference type="InterPro" id="IPR016039">
    <property type="entry name" value="Thiolase-like"/>
</dbReference>
<dbReference type="Gene3D" id="3.40.47.10">
    <property type="match status" value="1"/>
</dbReference>
<dbReference type="SUPFAM" id="SSF53901">
    <property type="entry name" value="Thiolase-like"/>
    <property type="match status" value="1"/>
</dbReference>
<evidence type="ECO:0000313" key="5">
    <source>
        <dbReference type="EMBL" id="GFZ30326.1"/>
    </source>
</evidence>
<feature type="domain" description="Ketosynthase family 3 (KS3)" evidence="4">
    <location>
        <begin position="35"/>
        <end position="466"/>
    </location>
</feature>
<keyword evidence="6" id="KW-1185">Reference proteome</keyword>
<dbReference type="CDD" id="cd00833">
    <property type="entry name" value="PKS"/>
    <property type="match status" value="1"/>
</dbReference>
<dbReference type="InterPro" id="IPR010080">
    <property type="entry name" value="Thioester_reductase-like_dom"/>
</dbReference>
<dbReference type="Pfam" id="PF02801">
    <property type="entry name" value="Ketoacyl-synt_C"/>
    <property type="match status" value="1"/>
</dbReference>
<organism evidence="5 6">
    <name type="scientific">Clostridium zeae</name>
    <dbReference type="NCBI Taxonomy" id="2759022"/>
    <lineage>
        <taxon>Bacteria</taxon>
        <taxon>Bacillati</taxon>
        <taxon>Bacillota</taxon>
        <taxon>Clostridia</taxon>
        <taxon>Eubacteriales</taxon>
        <taxon>Clostridiaceae</taxon>
        <taxon>Clostridium</taxon>
    </lineage>
</organism>